<feature type="binding site" evidence="7">
    <location>
        <begin position="123"/>
        <end position="126"/>
    </location>
    <ligand>
        <name>substrate</name>
    </ligand>
</feature>
<dbReference type="PANTHER" id="PTHR43128">
    <property type="entry name" value="L-2-HYDROXYCARBOXYLATE DEHYDROGENASE (NAD(P)(+))"/>
    <property type="match status" value="1"/>
</dbReference>
<feature type="domain" description="Lactate/malate dehydrogenase N-terminal" evidence="10">
    <location>
        <begin position="8"/>
        <end position="145"/>
    </location>
</feature>
<dbReference type="InterPro" id="IPR036291">
    <property type="entry name" value="NAD(P)-bd_dom_sf"/>
</dbReference>
<feature type="binding site" evidence="9">
    <location>
        <begin position="13"/>
        <end position="18"/>
    </location>
    <ligand>
        <name>NAD(+)</name>
        <dbReference type="ChEBI" id="CHEBI:57540"/>
    </ligand>
</feature>
<comment type="subunit">
    <text evidence="7">Homotetramer.</text>
</comment>
<feature type="binding site" evidence="7">
    <location>
        <begin position="121"/>
        <end position="123"/>
    </location>
    <ligand>
        <name>NAD(+)</name>
        <dbReference type="ChEBI" id="CHEBI:57540"/>
    </ligand>
</feature>
<dbReference type="Gene3D" id="3.90.110.10">
    <property type="entry name" value="Lactate dehydrogenase/glycoside hydrolase, family 4, C-terminal"/>
    <property type="match status" value="1"/>
</dbReference>
<evidence type="ECO:0000259" key="10">
    <source>
        <dbReference type="Pfam" id="PF00056"/>
    </source>
</evidence>
<dbReference type="GO" id="GO:0006089">
    <property type="term" value="P:lactate metabolic process"/>
    <property type="evidence" value="ECO:0007669"/>
    <property type="project" value="TreeGrafter"/>
</dbReference>
<feature type="active site" description="Proton acceptor" evidence="7 8">
    <location>
        <position position="178"/>
    </location>
</feature>
<comment type="pathway">
    <text evidence="1 7">Fermentation; pyruvate fermentation to lactate; (S)-lactate from pyruvate: step 1/1.</text>
</comment>
<feature type="binding site" evidence="7">
    <location>
        <position position="156"/>
    </location>
    <ligand>
        <name>beta-D-fructose 1,6-bisphosphate</name>
        <dbReference type="ChEBI" id="CHEBI:32966"/>
        <note>allosteric activator</note>
    </ligand>
</feature>
<evidence type="ECO:0000313" key="13">
    <source>
        <dbReference type="Proteomes" id="UP000095255"/>
    </source>
</evidence>
<evidence type="ECO:0000259" key="11">
    <source>
        <dbReference type="Pfam" id="PF02866"/>
    </source>
</evidence>
<evidence type="ECO:0000256" key="4">
    <source>
        <dbReference type="ARBA" id="ARBA00023002"/>
    </source>
</evidence>
<keyword evidence="4 7" id="KW-0560">Oxidoreductase</keyword>
<dbReference type="CDD" id="cd05292">
    <property type="entry name" value="LDH_2"/>
    <property type="match status" value="1"/>
</dbReference>
<dbReference type="EMBL" id="MJAT01000039">
    <property type="protein sequence ID" value="OEH84276.1"/>
    <property type="molecule type" value="Genomic_DNA"/>
</dbReference>
<keyword evidence="5 7" id="KW-0520">NAD</keyword>
<dbReference type="UniPathway" id="UPA00554">
    <property type="reaction ID" value="UER00611"/>
</dbReference>
<feature type="binding site" evidence="7">
    <location>
        <position position="17"/>
    </location>
    <ligand>
        <name>NAD(+)</name>
        <dbReference type="ChEBI" id="CHEBI:57540"/>
    </ligand>
</feature>
<dbReference type="SUPFAM" id="SSF51735">
    <property type="entry name" value="NAD(P)-binding Rossmann-fold domains"/>
    <property type="match status" value="1"/>
</dbReference>
<evidence type="ECO:0000256" key="5">
    <source>
        <dbReference type="ARBA" id="ARBA00023027"/>
    </source>
</evidence>
<evidence type="ECO:0000256" key="9">
    <source>
        <dbReference type="PIRSR" id="PIRSR000102-3"/>
    </source>
</evidence>
<name>A0A1E5L2E3_9FIRM</name>
<dbReference type="PRINTS" id="PR00086">
    <property type="entry name" value="LLDHDRGNASE"/>
</dbReference>
<dbReference type="PROSITE" id="PS00064">
    <property type="entry name" value="L_LDH"/>
    <property type="match status" value="1"/>
</dbReference>
<feature type="binding site" evidence="7">
    <location>
        <position position="104"/>
    </location>
    <ligand>
        <name>NAD(+)</name>
        <dbReference type="ChEBI" id="CHEBI:57540"/>
    </ligand>
</feature>
<comment type="catalytic activity">
    <reaction evidence="6 7">
        <text>(S)-lactate + NAD(+) = pyruvate + NADH + H(+)</text>
        <dbReference type="Rhea" id="RHEA:23444"/>
        <dbReference type="ChEBI" id="CHEBI:15361"/>
        <dbReference type="ChEBI" id="CHEBI:15378"/>
        <dbReference type="ChEBI" id="CHEBI:16651"/>
        <dbReference type="ChEBI" id="CHEBI:57540"/>
        <dbReference type="ChEBI" id="CHEBI:57945"/>
        <dbReference type="EC" id="1.1.1.27"/>
    </reaction>
</comment>
<feature type="binding site" evidence="7">
    <location>
        <begin position="82"/>
        <end position="83"/>
    </location>
    <ligand>
        <name>NAD(+)</name>
        <dbReference type="ChEBI" id="CHEBI:57540"/>
    </ligand>
</feature>
<dbReference type="RefSeq" id="WP_069703259.1">
    <property type="nucleotide sequence ID" value="NZ_MJAT01000039.1"/>
</dbReference>
<dbReference type="NCBIfam" id="NF004863">
    <property type="entry name" value="PRK06223.1"/>
    <property type="match status" value="1"/>
</dbReference>
<gene>
    <name evidence="7" type="primary">ldh</name>
    <name evidence="12" type="ORF">BHU72_10705</name>
</gene>
<dbReference type="Pfam" id="PF00056">
    <property type="entry name" value="Ldh_1_N"/>
    <property type="match status" value="1"/>
</dbReference>
<feature type="binding site" evidence="7">
    <location>
        <position position="85"/>
    </location>
    <ligand>
        <name>substrate</name>
    </ligand>
</feature>
<feature type="binding site" evidence="7">
    <location>
        <position position="68"/>
    </location>
    <ligand>
        <name>NAD(+)</name>
        <dbReference type="ChEBI" id="CHEBI:57540"/>
    </ligand>
</feature>
<dbReference type="InterPro" id="IPR011304">
    <property type="entry name" value="L-lactate_DH"/>
</dbReference>
<dbReference type="FunFam" id="3.40.50.720:FF:000018">
    <property type="entry name" value="Malate dehydrogenase"/>
    <property type="match status" value="1"/>
</dbReference>
<dbReference type="Proteomes" id="UP000095255">
    <property type="component" value="Unassembled WGS sequence"/>
</dbReference>
<dbReference type="GO" id="GO:0006096">
    <property type="term" value="P:glycolytic process"/>
    <property type="evidence" value="ECO:0007669"/>
    <property type="project" value="UniProtKB-UniRule"/>
</dbReference>
<evidence type="ECO:0000256" key="1">
    <source>
        <dbReference type="ARBA" id="ARBA00004843"/>
    </source>
</evidence>
<dbReference type="InterPro" id="IPR001236">
    <property type="entry name" value="Lactate/malate_DH_N"/>
</dbReference>
<dbReference type="InterPro" id="IPR018177">
    <property type="entry name" value="L-lactate_DH_AS"/>
</dbReference>
<dbReference type="Gene3D" id="3.40.50.720">
    <property type="entry name" value="NAD(P)-binding Rossmann-like Domain"/>
    <property type="match status" value="1"/>
</dbReference>
<feature type="binding site" evidence="7">
    <location>
        <position position="230"/>
    </location>
    <ligand>
        <name>substrate</name>
    </ligand>
</feature>
<dbReference type="InterPro" id="IPR022383">
    <property type="entry name" value="Lactate/malate_DH_C"/>
</dbReference>
<protein>
    <recommendedName>
        <fullName evidence="3 7">L-lactate dehydrogenase</fullName>
        <shortName evidence="7">L-LDH</shortName>
        <ecNumber evidence="3 7">1.1.1.27</ecNumber>
    </recommendedName>
</protein>
<feature type="binding site" evidence="7">
    <location>
        <position position="171"/>
    </location>
    <ligand>
        <name>beta-D-fructose 1,6-bisphosphate</name>
        <dbReference type="ChEBI" id="CHEBI:32966"/>
        <note>allosteric activator</note>
    </ligand>
</feature>
<dbReference type="NCBIfam" id="TIGR01771">
    <property type="entry name" value="L-LDH-NAD"/>
    <property type="match status" value="1"/>
</dbReference>
<feature type="binding site" evidence="7 9">
    <location>
        <position position="38"/>
    </location>
    <ligand>
        <name>NAD(+)</name>
        <dbReference type="ChEBI" id="CHEBI:57540"/>
    </ligand>
</feature>
<sequence>MVHRTQSKVVVVGIGNVGATLAYTLAIKGGIQELVLIDINEQKARGDMLDINHGLPLLHPIQIKVGDYSDCKDADIIVLTAGANQKPGETRIDLLNKNASIFKTMIHEITKHTTTAILLVATNPVDVLTYYTWKESGYPKEKVIGSGTVLDSARFRYLLSQKLDVDPRSVHAHIIGEHGDSELAVWSLANVGGVTLEHWTQQILTAEEKQDIYEKTRDAAYEIIQAKGATYYAIAVALDRIVRAILGNENAVLSVSSYIEDYYDVEDVFMGIPSIINRDGVKQVISLPLNEEEQKAFQASAKKIKDINRQLP</sequence>
<keyword evidence="7" id="KW-0021">Allosteric enzyme</keyword>
<evidence type="ECO:0000313" key="12">
    <source>
        <dbReference type="EMBL" id="OEH84276.1"/>
    </source>
</evidence>
<dbReference type="GO" id="GO:0004459">
    <property type="term" value="F:L-lactate dehydrogenase (NAD+) activity"/>
    <property type="evidence" value="ECO:0007669"/>
    <property type="project" value="UniProtKB-UniRule"/>
</dbReference>
<keyword evidence="13" id="KW-1185">Reference proteome</keyword>
<evidence type="ECO:0000256" key="8">
    <source>
        <dbReference type="PIRSR" id="PIRSR000102-1"/>
    </source>
</evidence>
<evidence type="ECO:0000256" key="6">
    <source>
        <dbReference type="ARBA" id="ARBA00049258"/>
    </source>
</evidence>
<dbReference type="PIRSF" id="PIRSF000102">
    <property type="entry name" value="Lac_mal_DH"/>
    <property type="match status" value="1"/>
</dbReference>
<feature type="binding site" evidence="7">
    <location>
        <position position="91"/>
    </location>
    <ligand>
        <name>substrate</name>
    </ligand>
</feature>
<feature type="binding site" evidence="7">
    <location>
        <begin position="151"/>
        <end position="154"/>
    </location>
    <ligand>
        <name>substrate</name>
    </ligand>
</feature>
<dbReference type="EC" id="1.1.1.27" evidence="3 7"/>
<comment type="caution">
    <text evidence="12">The sequence shown here is derived from an EMBL/GenBank/DDBJ whole genome shotgun (WGS) entry which is preliminary data.</text>
</comment>
<dbReference type="InterPro" id="IPR001557">
    <property type="entry name" value="L-lactate/malate_DH"/>
</dbReference>
<dbReference type="Pfam" id="PF02866">
    <property type="entry name" value="Ldh_1_C"/>
    <property type="match status" value="1"/>
</dbReference>
<organism evidence="12 13">
    <name type="scientific">Desulfuribacillus stibiiarsenatis</name>
    <dbReference type="NCBI Taxonomy" id="1390249"/>
    <lineage>
        <taxon>Bacteria</taxon>
        <taxon>Bacillati</taxon>
        <taxon>Bacillota</taxon>
        <taxon>Desulfuribacillia</taxon>
        <taxon>Desulfuribacillales</taxon>
        <taxon>Desulfuribacillaceae</taxon>
        <taxon>Desulfuribacillus</taxon>
    </lineage>
</organism>
<dbReference type="AlphaFoldDB" id="A0A1E5L2E3"/>
<evidence type="ECO:0000256" key="3">
    <source>
        <dbReference type="ARBA" id="ARBA00012967"/>
    </source>
</evidence>
<proteinExistence type="inferred from homology"/>
<feature type="binding site" evidence="9">
    <location>
        <position position="98"/>
    </location>
    <ligand>
        <name>NAD(+)</name>
        <dbReference type="ChEBI" id="CHEBI:57540"/>
    </ligand>
</feature>
<keyword evidence="7" id="KW-0963">Cytoplasm</keyword>
<keyword evidence="7" id="KW-0597">Phosphoprotein</keyword>
<reference evidence="12 13" key="1">
    <citation type="submission" date="2016-09" db="EMBL/GenBank/DDBJ databases">
        <title>Desulfuribacillus arsenicus sp. nov., an obligately anaerobic, dissimilatory arsenic- and antimonate-reducing bacterium isolated from anoxic sediments.</title>
        <authorList>
            <person name="Abin C.A."/>
            <person name="Hollibaugh J.T."/>
        </authorList>
    </citation>
    <scope>NUCLEOTIDE SEQUENCE [LARGE SCALE GENOMIC DNA]</scope>
    <source>
        <strain evidence="12 13">MLFW-2</strain>
    </source>
</reference>
<feature type="modified residue" description="Phosphotyrosine" evidence="7">
    <location>
        <position position="221"/>
    </location>
</feature>
<feature type="binding site" evidence="7">
    <location>
        <position position="146"/>
    </location>
    <ligand>
        <name>NAD(+)</name>
        <dbReference type="ChEBI" id="CHEBI:57540"/>
    </ligand>
</feature>
<dbReference type="PANTHER" id="PTHR43128:SF16">
    <property type="entry name" value="L-LACTATE DEHYDROGENASE"/>
    <property type="match status" value="1"/>
</dbReference>
<accession>A0A1E5L2E3</accession>
<dbReference type="NCBIfam" id="NF000824">
    <property type="entry name" value="PRK00066.1"/>
    <property type="match status" value="1"/>
</dbReference>
<evidence type="ECO:0000256" key="2">
    <source>
        <dbReference type="ARBA" id="ARBA00006054"/>
    </source>
</evidence>
<dbReference type="SUPFAM" id="SSF56327">
    <property type="entry name" value="LDH C-terminal domain-like"/>
    <property type="match status" value="1"/>
</dbReference>
<dbReference type="GO" id="GO:0005737">
    <property type="term" value="C:cytoplasm"/>
    <property type="evidence" value="ECO:0007669"/>
    <property type="project" value="UniProtKB-SubCell"/>
</dbReference>
<comment type="activity regulation">
    <text evidence="7">Allosterically activated by fructose 1,6-bisphosphate (FBP).</text>
</comment>
<comment type="similarity">
    <text evidence="2 7">Belongs to the LDH/MDH superfamily. LDH family.</text>
</comment>
<dbReference type="OrthoDB" id="9802969at2"/>
<evidence type="ECO:0000256" key="7">
    <source>
        <dbReference type="HAMAP-Rule" id="MF_00488"/>
    </source>
</evidence>
<dbReference type="InterPro" id="IPR015955">
    <property type="entry name" value="Lactate_DH/Glyco_Ohase_4_C"/>
</dbReference>
<dbReference type="STRING" id="1390249.BHU72_10705"/>
<feature type="binding site" evidence="7">
    <location>
        <position position="43"/>
    </location>
    <ligand>
        <name>NAD(+)</name>
        <dbReference type="ChEBI" id="CHEBI:57540"/>
    </ligand>
</feature>
<dbReference type="HAMAP" id="MF_00488">
    <property type="entry name" value="Lactate_dehydrog"/>
    <property type="match status" value="1"/>
</dbReference>
<feature type="domain" description="Lactate/malate dehydrogenase C-terminal" evidence="11">
    <location>
        <begin position="148"/>
        <end position="307"/>
    </location>
</feature>
<comment type="function">
    <text evidence="7">Catalyzes the conversion of lactate to pyruvate.</text>
</comment>
<comment type="subcellular location">
    <subcellularLocation>
        <location evidence="7">Cytoplasm</location>
    </subcellularLocation>
</comment>